<dbReference type="Proteomes" id="UP000614469">
    <property type="component" value="Unassembled WGS sequence"/>
</dbReference>
<evidence type="ECO:0000256" key="5">
    <source>
        <dbReference type="ARBA" id="ARBA00022963"/>
    </source>
</evidence>
<evidence type="ECO:0000256" key="2">
    <source>
        <dbReference type="ARBA" id="ARBA00008664"/>
    </source>
</evidence>
<dbReference type="InterPro" id="IPR025202">
    <property type="entry name" value="PLD-like_dom"/>
</dbReference>
<name>A0A8J6NM48_9CHLR</name>
<dbReference type="GO" id="GO:0016891">
    <property type="term" value="F:RNA endonuclease activity producing 5'-phosphomonoesters, hydrolytic mechanism"/>
    <property type="evidence" value="ECO:0007669"/>
    <property type="project" value="TreeGrafter"/>
</dbReference>
<feature type="domain" description="PLD phosphodiesterase" evidence="8">
    <location>
        <begin position="186"/>
        <end position="213"/>
    </location>
</feature>
<evidence type="ECO:0000313" key="10">
    <source>
        <dbReference type="Proteomes" id="UP000614469"/>
    </source>
</evidence>
<protein>
    <recommendedName>
        <fullName evidence="3">phospholipase D</fullName>
        <ecNumber evidence="3">3.1.4.4</ecNumber>
    </recommendedName>
</protein>
<evidence type="ECO:0000256" key="3">
    <source>
        <dbReference type="ARBA" id="ARBA00012027"/>
    </source>
</evidence>
<dbReference type="PANTHER" id="PTHR43856">
    <property type="entry name" value="CARDIOLIPIN HYDROLASE"/>
    <property type="match status" value="1"/>
</dbReference>
<evidence type="ECO:0000256" key="4">
    <source>
        <dbReference type="ARBA" id="ARBA00022801"/>
    </source>
</evidence>
<evidence type="ECO:0000256" key="6">
    <source>
        <dbReference type="ARBA" id="ARBA00023098"/>
    </source>
</evidence>
<evidence type="ECO:0000313" key="9">
    <source>
        <dbReference type="EMBL" id="MBC8335809.1"/>
    </source>
</evidence>
<comment type="catalytic activity">
    <reaction evidence="1">
        <text>a 1,2-diacyl-sn-glycero-3-phosphocholine + H2O = a 1,2-diacyl-sn-glycero-3-phosphate + choline + H(+)</text>
        <dbReference type="Rhea" id="RHEA:14445"/>
        <dbReference type="ChEBI" id="CHEBI:15354"/>
        <dbReference type="ChEBI" id="CHEBI:15377"/>
        <dbReference type="ChEBI" id="CHEBI:15378"/>
        <dbReference type="ChEBI" id="CHEBI:57643"/>
        <dbReference type="ChEBI" id="CHEBI:58608"/>
        <dbReference type="EC" id="3.1.4.4"/>
    </reaction>
</comment>
<keyword evidence="7" id="KW-0472">Membrane</keyword>
<evidence type="ECO:0000259" key="8">
    <source>
        <dbReference type="PROSITE" id="PS50035"/>
    </source>
</evidence>
<dbReference type="GO" id="GO:0006793">
    <property type="term" value="P:phosphorus metabolic process"/>
    <property type="evidence" value="ECO:0007669"/>
    <property type="project" value="UniProtKB-ARBA"/>
</dbReference>
<dbReference type="GO" id="GO:0016042">
    <property type="term" value="P:lipid catabolic process"/>
    <property type="evidence" value="ECO:0007669"/>
    <property type="project" value="UniProtKB-KW"/>
</dbReference>
<dbReference type="InterPro" id="IPR001736">
    <property type="entry name" value="PLipase_D/transphosphatidylase"/>
</dbReference>
<dbReference type="AlphaFoldDB" id="A0A8J6NM48"/>
<evidence type="ECO:0000256" key="7">
    <source>
        <dbReference type="SAM" id="Phobius"/>
    </source>
</evidence>
<proteinExistence type="inferred from homology"/>
<accession>A0A8J6NM48</accession>
<keyword evidence="4" id="KW-0378">Hydrolase</keyword>
<reference evidence="9 10" key="1">
    <citation type="submission" date="2020-08" db="EMBL/GenBank/DDBJ databases">
        <title>Bridging the membrane lipid divide: bacteria of the FCB group superphylum have the potential to synthesize archaeal ether lipids.</title>
        <authorList>
            <person name="Villanueva L."/>
            <person name="Von Meijenfeldt F.A.B."/>
            <person name="Westbye A.B."/>
            <person name="Yadav S."/>
            <person name="Hopmans E.C."/>
            <person name="Dutilh B.E."/>
            <person name="Sinninghe Damste J.S."/>
        </authorList>
    </citation>
    <scope>NUCLEOTIDE SEQUENCE [LARGE SCALE GENOMIC DNA]</scope>
    <source>
        <strain evidence="9">NIOZ-UU36</strain>
    </source>
</reference>
<dbReference type="EMBL" id="JACNJN010000123">
    <property type="protein sequence ID" value="MBC8335809.1"/>
    <property type="molecule type" value="Genomic_DNA"/>
</dbReference>
<sequence>MATKKKRAKSKKTKKTNSKVTLLLMVVVIVLGGYFLYTGEDPLGLFTDILTEAGESLPESASLIEIEPTLTPAAVSVPVVEVASQGEWWEVYFADPINMTDPENYGGSIEEVIIKKIDAAQKSIHIASFEFNLTPVADALIRAHERGVDVRWVTDDEHGTEADEEPGHGQFEMLEDDGIEIKDDQRGALMHNKFWIFDREIVWTGSTNITENGIFKQDNNVIVVHSPALAEIYEREFDEMWNGEFGPTSTSTVDEQSVIVSGTQLQVLFSSEDDVAEHILPYLEAAQTSIRFLAFSFTHDAMGEAMRNRSDAGVDVMGVFEKTGSSTEYSELGMMYCAGMAARRDENPSFLHHKVIVVDNRIVITGSLNFSDNANESNDENVLIVDNAEIAKLYTQEFDRIWVLSSDPEAGKFECE</sequence>
<keyword evidence="6" id="KW-0443">Lipid metabolism</keyword>
<dbReference type="PANTHER" id="PTHR43856:SF1">
    <property type="entry name" value="MITOCHONDRIAL CARDIOLIPIN HYDROLASE"/>
    <property type="match status" value="1"/>
</dbReference>
<feature type="transmembrane region" description="Helical" evidence="7">
    <location>
        <begin position="20"/>
        <end position="37"/>
    </location>
</feature>
<organism evidence="9 10">
    <name type="scientific">Candidatus Desulfolinea nitratireducens</name>
    <dbReference type="NCBI Taxonomy" id="2841698"/>
    <lineage>
        <taxon>Bacteria</taxon>
        <taxon>Bacillati</taxon>
        <taxon>Chloroflexota</taxon>
        <taxon>Anaerolineae</taxon>
        <taxon>Anaerolineales</taxon>
        <taxon>Anaerolineales incertae sedis</taxon>
        <taxon>Candidatus Desulfolinea</taxon>
    </lineage>
</organism>
<dbReference type="Pfam" id="PF13091">
    <property type="entry name" value="PLDc_2"/>
    <property type="match status" value="2"/>
</dbReference>
<dbReference type="EC" id="3.1.4.4" evidence="3"/>
<comment type="caution">
    <text evidence="9">The sequence shown here is derived from an EMBL/GenBank/DDBJ whole genome shotgun (WGS) entry which is preliminary data.</text>
</comment>
<dbReference type="SUPFAM" id="SSF56024">
    <property type="entry name" value="Phospholipase D/nuclease"/>
    <property type="match status" value="2"/>
</dbReference>
<keyword evidence="7" id="KW-1133">Transmembrane helix</keyword>
<dbReference type="PROSITE" id="PS50035">
    <property type="entry name" value="PLD"/>
    <property type="match status" value="2"/>
</dbReference>
<comment type="similarity">
    <text evidence="2">Belongs to the phospholipase D family.</text>
</comment>
<dbReference type="Gene3D" id="3.30.870.10">
    <property type="entry name" value="Endonuclease Chain A"/>
    <property type="match status" value="2"/>
</dbReference>
<keyword evidence="5" id="KW-0442">Lipid degradation</keyword>
<keyword evidence="7" id="KW-0812">Transmembrane</keyword>
<gene>
    <name evidence="9" type="ORF">H8E29_11110</name>
</gene>
<feature type="domain" description="PLD phosphodiesterase" evidence="8">
    <location>
        <begin position="347"/>
        <end position="374"/>
    </location>
</feature>
<dbReference type="SMART" id="SM00155">
    <property type="entry name" value="PLDc"/>
    <property type="match status" value="2"/>
</dbReference>
<dbReference type="InterPro" id="IPR051406">
    <property type="entry name" value="PLD_domain"/>
</dbReference>
<dbReference type="GO" id="GO:0004630">
    <property type="term" value="F:phospholipase D activity"/>
    <property type="evidence" value="ECO:0007669"/>
    <property type="project" value="UniProtKB-EC"/>
</dbReference>
<evidence type="ECO:0000256" key="1">
    <source>
        <dbReference type="ARBA" id="ARBA00000798"/>
    </source>
</evidence>